<dbReference type="GO" id="GO:0006164">
    <property type="term" value="P:purine nucleotide biosynthetic process"/>
    <property type="evidence" value="ECO:0007669"/>
    <property type="project" value="UniProtKB-KW"/>
</dbReference>
<keyword evidence="9 12" id="KW-0368">Histidine biosynthesis</keyword>
<comment type="catalytic activity">
    <reaction evidence="12">
        <text>(6R)-5,10-methenyltetrahydrofolate + H2O = (6R)-10-formyltetrahydrofolate + H(+)</text>
        <dbReference type="Rhea" id="RHEA:23700"/>
        <dbReference type="ChEBI" id="CHEBI:15377"/>
        <dbReference type="ChEBI" id="CHEBI:15378"/>
        <dbReference type="ChEBI" id="CHEBI:57455"/>
        <dbReference type="ChEBI" id="CHEBI:195366"/>
        <dbReference type="EC" id="3.5.4.9"/>
    </reaction>
</comment>
<evidence type="ECO:0000256" key="9">
    <source>
        <dbReference type="ARBA" id="ARBA00023102"/>
    </source>
</evidence>
<reference evidence="15 16" key="1">
    <citation type="submission" date="2016-08" db="EMBL/GenBank/DDBJ databases">
        <title>Identification and validation of antigenic proteins from Pajaroellobacter abortibovis using de-novo genome sequence assembly and reverse vaccinology.</title>
        <authorList>
            <person name="Welly B.T."/>
            <person name="Miller M.R."/>
            <person name="Stott J.L."/>
            <person name="Blanchard M.T."/>
            <person name="Islas-Trejo A.D."/>
            <person name="O'Rourke S.M."/>
            <person name="Young A.E."/>
            <person name="Medrano J.F."/>
            <person name="Van Eenennaam A.L."/>
        </authorList>
    </citation>
    <scope>NUCLEOTIDE SEQUENCE [LARGE SCALE GENOMIC DNA]</scope>
    <source>
        <strain evidence="15 16">BTF92-0548A/99-0131</strain>
    </source>
</reference>
<evidence type="ECO:0000256" key="4">
    <source>
        <dbReference type="ARBA" id="ARBA00022605"/>
    </source>
</evidence>
<evidence type="ECO:0000256" key="1">
    <source>
        <dbReference type="ARBA" id="ARBA00004777"/>
    </source>
</evidence>
<keyword evidence="4 12" id="KW-0028">Amino-acid biosynthesis</keyword>
<dbReference type="NCBIfam" id="NF010785">
    <property type="entry name" value="PRK14188.1"/>
    <property type="match status" value="1"/>
</dbReference>
<dbReference type="InterPro" id="IPR020867">
    <property type="entry name" value="THF_DH/CycHdrlase_CS"/>
</dbReference>
<dbReference type="UniPathway" id="UPA00193"/>
<name>A0A1L6MVS3_9BACT</name>
<dbReference type="GO" id="GO:0005829">
    <property type="term" value="C:cytosol"/>
    <property type="evidence" value="ECO:0007669"/>
    <property type="project" value="TreeGrafter"/>
</dbReference>
<keyword evidence="3 12" id="KW-0554">One-carbon metabolism</keyword>
<accession>A0A1L6MVS3</accession>
<dbReference type="FunFam" id="3.40.50.720:FF:000006">
    <property type="entry name" value="Bifunctional protein FolD"/>
    <property type="match status" value="1"/>
</dbReference>
<dbReference type="GO" id="GO:0004477">
    <property type="term" value="F:methenyltetrahydrofolate cyclohydrolase activity"/>
    <property type="evidence" value="ECO:0007669"/>
    <property type="project" value="UniProtKB-UniRule"/>
</dbReference>
<dbReference type="InterPro" id="IPR036291">
    <property type="entry name" value="NAD(P)-bd_dom_sf"/>
</dbReference>
<dbReference type="Pfam" id="PF00763">
    <property type="entry name" value="THF_DHG_CYH"/>
    <property type="match status" value="1"/>
</dbReference>
<evidence type="ECO:0000256" key="10">
    <source>
        <dbReference type="ARBA" id="ARBA00023167"/>
    </source>
</evidence>
<dbReference type="SUPFAM" id="SSF53223">
    <property type="entry name" value="Aminoacid dehydrogenase-like, N-terminal domain"/>
    <property type="match status" value="1"/>
</dbReference>
<evidence type="ECO:0000313" key="16">
    <source>
        <dbReference type="Proteomes" id="UP000185544"/>
    </source>
</evidence>
<dbReference type="CDD" id="cd01080">
    <property type="entry name" value="NAD_bind_m-THF_DH_Cyclohyd"/>
    <property type="match status" value="1"/>
</dbReference>
<dbReference type="RefSeq" id="WP_075276287.1">
    <property type="nucleotide sequence ID" value="NZ_CP016908.1"/>
</dbReference>
<dbReference type="PROSITE" id="PS00766">
    <property type="entry name" value="THF_DHG_CYH_1"/>
    <property type="match status" value="1"/>
</dbReference>
<keyword evidence="11 12" id="KW-0511">Multifunctional enzyme</keyword>
<evidence type="ECO:0000256" key="5">
    <source>
        <dbReference type="ARBA" id="ARBA00022755"/>
    </source>
</evidence>
<dbReference type="EC" id="3.5.4.9" evidence="12"/>
<dbReference type="NCBIfam" id="NF010783">
    <property type="entry name" value="PRK14186.1"/>
    <property type="match status" value="1"/>
</dbReference>
<evidence type="ECO:0000256" key="6">
    <source>
        <dbReference type="ARBA" id="ARBA00022801"/>
    </source>
</evidence>
<dbReference type="GO" id="GO:0000105">
    <property type="term" value="P:L-histidine biosynthetic process"/>
    <property type="evidence" value="ECO:0007669"/>
    <property type="project" value="UniProtKB-KW"/>
</dbReference>
<dbReference type="InterPro" id="IPR020631">
    <property type="entry name" value="THF_DH/CycHdrlase_NAD-bd_dom"/>
</dbReference>
<keyword evidence="6 12" id="KW-0378">Hydrolase</keyword>
<proteinExistence type="inferred from homology"/>
<dbReference type="GO" id="GO:0035999">
    <property type="term" value="P:tetrahydrofolate interconversion"/>
    <property type="evidence" value="ECO:0007669"/>
    <property type="project" value="UniProtKB-UniRule"/>
</dbReference>
<evidence type="ECO:0000256" key="2">
    <source>
        <dbReference type="ARBA" id="ARBA00011738"/>
    </source>
</evidence>
<feature type="domain" description="Tetrahydrofolate dehydrogenase/cyclohydrolase catalytic" evidence="13">
    <location>
        <begin position="7"/>
        <end position="122"/>
    </location>
</feature>
<evidence type="ECO:0000259" key="13">
    <source>
        <dbReference type="Pfam" id="PF00763"/>
    </source>
</evidence>
<comment type="pathway">
    <text evidence="1 12">One-carbon metabolism; tetrahydrofolate interconversion.</text>
</comment>
<sequence length="298" mass="32110">MSSVEILDGKRIAETVKQEVRLEVDAFQSMYGRPPGLDVILVGENPASQIYTRNKEKASLEVGIKGRRHLLEASLSQEELLARIEALNADPTVDGILVQLPLPPHISKEAVISAISPWKDVDGFHPFNVGLLALGRARLVPCTPLACMRLLAEAKIHLRGIDAVVLGRSVIVGKPVAQLLLAAHATVTIAHSRTAHLLHLCRRADLVLAAVGQPELVRGDWLKEGAVVIDVGINRVKTADGDARIVGDVCFEEAKERVRAITPVPGGVGPITIACLLKNTLRAARERLKAERATLSSN</sequence>
<dbReference type="PRINTS" id="PR00085">
    <property type="entry name" value="THFDHDRGNASE"/>
</dbReference>
<dbReference type="EMBL" id="CP016908">
    <property type="protein sequence ID" value="APR99639.1"/>
    <property type="molecule type" value="Genomic_DNA"/>
</dbReference>
<gene>
    <name evidence="12" type="primary">folD</name>
    <name evidence="15" type="ORF">BCY86_02320</name>
</gene>
<dbReference type="InterPro" id="IPR046346">
    <property type="entry name" value="Aminoacid_DH-like_N_sf"/>
</dbReference>
<dbReference type="KEGG" id="pabo:BCY86_02320"/>
<comment type="catalytic activity">
    <reaction evidence="12">
        <text>(6R)-5,10-methylene-5,6,7,8-tetrahydrofolate + NADP(+) = (6R)-5,10-methenyltetrahydrofolate + NADPH</text>
        <dbReference type="Rhea" id="RHEA:22812"/>
        <dbReference type="ChEBI" id="CHEBI:15636"/>
        <dbReference type="ChEBI" id="CHEBI:57455"/>
        <dbReference type="ChEBI" id="CHEBI:57783"/>
        <dbReference type="ChEBI" id="CHEBI:58349"/>
        <dbReference type="EC" id="1.5.1.5"/>
    </reaction>
</comment>
<keyword evidence="10 12" id="KW-0486">Methionine biosynthesis</keyword>
<feature type="binding site" evidence="12">
    <location>
        <begin position="167"/>
        <end position="169"/>
    </location>
    <ligand>
        <name>NADP(+)</name>
        <dbReference type="ChEBI" id="CHEBI:58349"/>
    </ligand>
</feature>
<dbReference type="FunFam" id="3.40.50.10860:FF:000005">
    <property type="entry name" value="C-1-tetrahydrofolate synthase, cytoplasmic, putative"/>
    <property type="match status" value="1"/>
</dbReference>
<dbReference type="GO" id="GO:0009086">
    <property type="term" value="P:methionine biosynthetic process"/>
    <property type="evidence" value="ECO:0007669"/>
    <property type="project" value="UniProtKB-KW"/>
</dbReference>
<dbReference type="InterPro" id="IPR020630">
    <property type="entry name" value="THF_DH/CycHdrlase_cat_dom"/>
</dbReference>
<dbReference type="AlphaFoldDB" id="A0A1L6MVS3"/>
<organism evidence="15 16">
    <name type="scientific">Pajaroellobacter abortibovis</name>
    <dbReference type="NCBI Taxonomy" id="1882918"/>
    <lineage>
        <taxon>Bacteria</taxon>
        <taxon>Pseudomonadati</taxon>
        <taxon>Myxococcota</taxon>
        <taxon>Polyangia</taxon>
        <taxon>Polyangiales</taxon>
        <taxon>Polyangiaceae</taxon>
    </lineage>
</organism>
<evidence type="ECO:0000256" key="8">
    <source>
        <dbReference type="ARBA" id="ARBA00023002"/>
    </source>
</evidence>
<evidence type="ECO:0000259" key="14">
    <source>
        <dbReference type="Pfam" id="PF02882"/>
    </source>
</evidence>
<feature type="domain" description="Tetrahydrofolate dehydrogenase/cyclohydrolase NAD(P)-binding" evidence="14">
    <location>
        <begin position="141"/>
        <end position="286"/>
    </location>
</feature>
<dbReference type="OrthoDB" id="9803580at2"/>
<evidence type="ECO:0000256" key="11">
    <source>
        <dbReference type="ARBA" id="ARBA00023268"/>
    </source>
</evidence>
<dbReference type="EC" id="1.5.1.5" evidence="12"/>
<dbReference type="Proteomes" id="UP000185544">
    <property type="component" value="Chromosome"/>
</dbReference>
<comment type="similarity">
    <text evidence="12">Belongs to the tetrahydrofolate dehydrogenase/cyclohydrolase family.</text>
</comment>
<dbReference type="PANTHER" id="PTHR48099:SF5">
    <property type="entry name" value="C-1-TETRAHYDROFOLATE SYNTHASE, CYTOPLASMIC"/>
    <property type="match status" value="1"/>
</dbReference>
<evidence type="ECO:0000313" key="15">
    <source>
        <dbReference type="EMBL" id="APR99639.1"/>
    </source>
</evidence>
<evidence type="ECO:0000256" key="7">
    <source>
        <dbReference type="ARBA" id="ARBA00022857"/>
    </source>
</evidence>
<dbReference type="Gene3D" id="3.40.50.720">
    <property type="entry name" value="NAD(P)-binding Rossmann-like Domain"/>
    <property type="match status" value="1"/>
</dbReference>
<keyword evidence="5 12" id="KW-0658">Purine biosynthesis</keyword>
<dbReference type="PANTHER" id="PTHR48099">
    <property type="entry name" value="C-1-TETRAHYDROFOLATE SYNTHASE, CYTOPLASMIC-RELATED"/>
    <property type="match status" value="1"/>
</dbReference>
<evidence type="ECO:0000256" key="3">
    <source>
        <dbReference type="ARBA" id="ARBA00022563"/>
    </source>
</evidence>
<dbReference type="SUPFAM" id="SSF51735">
    <property type="entry name" value="NAD(P)-binding Rossmann-fold domains"/>
    <property type="match status" value="1"/>
</dbReference>
<comment type="function">
    <text evidence="12">Catalyzes the oxidation of 5,10-methylenetetrahydrofolate to 5,10-methenyltetrahydrofolate and then the hydrolysis of 5,10-methenyltetrahydrofolate to 10-formyltetrahydrofolate.</text>
</comment>
<dbReference type="STRING" id="1882918.BCY86_02320"/>
<evidence type="ECO:0000256" key="12">
    <source>
        <dbReference type="HAMAP-Rule" id="MF_01576"/>
    </source>
</evidence>
<protein>
    <recommendedName>
        <fullName evidence="12">Bifunctional protein FolD</fullName>
    </recommendedName>
    <domain>
        <recommendedName>
            <fullName evidence="12">Methylenetetrahydrofolate dehydrogenase</fullName>
            <ecNumber evidence="12">1.5.1.5</ecNumber>
        </recommendedName>
    </domain>
    <domain>
        <recommendedName>
            <fullName evidence="12">Methenyltetrahydrofolate cyclohydrolase</fullName>
            <ecNumber evidence="12">3.5.4.9</ecNumber>
        </recommendedName>
    </domain>
</protein>
<keyword evidence="7 12" id="KW-0521">NADP</keyword>
<dbReference type="Gene3D" id="3.40.50.10860">
    <property type="entry name" value="Leucine Dehydrogenase, chain A, domain 1"/>
    <property type="match status" value="1"/>
</dbReference>
<dbReference type="PROSITE" id="PS00767">
    <property type="entry name" value="THF_DHG_CYH_2"/>
    <property type="match status" value="1"/>
</dbReference>
<comment type="subunit">
    <text evidence="2 12">Homodimer.</text>
</comment>
<dbReference type="InterPro" id="IPR000672">
    <property type="entry name" value="THF_DH/CycHdrlase"/>
</dbReference>
<dbReference type="Pfam" id="PF02882">
    <property type="entry name" value="THF_DHG_CYH_C"/>
    <property type="match status" value="1"/>
</dbReference>
<feature type="binding site" evidence="12">
    <location>
        <position position="233"/>
    </location>
    <ligand>
        <name>NADP(+)</name>
        <dbReference type="ChEBI" id="CHEBI:58349"/>
    </ligand>
</feature>
<keyword evidence="16" id="KW-1185">Reference proteome</keyword>
<dbReference type="GO" id="GO:0004488">
    <property type="term" value="F:methylenetetrahydrofolate dehydrogenase (NADP+) activity"/>
    <property type="evidence" value="ECO:0007669"/>
    <property type="project" value="UniProtKB-UniRule"/>
</dbReference>
<dbReference type="HAMAP" id="MF_01576">
    <property type="entry name" value="THF_DHG_CYH"/>
    <property type="match status" value="1"/>
</dbReference>
<comment type="caution">
    <text evidence="12">Lacks conserved residue(s) required for the propagation of feature annotation.</text>
</comment>
<keyword evidence="8 12" id="KW-0560">Oxidoreductase</keyword>